<proteinExistence type="predicted"/>
<dbReference type="Gene3D" id="3.40.50.2300">
    <property type="match status" value="2"/>
</dbReference>
<dbReference type="PROSITE" id="PS50932">
    <property type="entry name" value="HTH_LACI_2"/>
    <property type="match status" value="1"/>
</dbReference>
<keyword evidence="1" id="KW-0805">Transcription regulation</keyword>
<sequence>MAKPPTVEDVALAAGVSRQTVSNVLNTPDIVREKTRERVRQAISELGYRPQVAARRLRTRRSSTIGIHLDPYAGGISGVVLDRFVHALTEHASDRGMRIQLYAARSPAEEIDRMRELTDGGEIDAVVITGTFPGDPRTRWLADRGIPFVSFGRPWGEDDVAVPAHLWVDVDGAAGTRAATVEVLARGGSRVAFLGWPVGSGTGDERERGWREAMATADADGRRLVSEEGVGLARAVVEEFLADGEGVDGIVCASDALAIGAHLAAASAGMAELPIIGFDNTPAAEAMGLSSVEQLPERVAVGVLELLMGASGSVVAPRTPAAGSAHVLVEPQLVLR</sequence>
<protein>
    <submittedName>
        <fullName evidence="5">LacI family DNA-binding transcriptional regulator</fullName>
    </submittedName>
</protein>
<dbReference type="InterPro" id="IPR001761">
    <property type="entry name" value="Peripla_BP/Lac1_sug-bd_dom"/>
</dbReference>
<dbReference type="SUPFAM" id="SSF53822">
    <property type="entry name" value="Periplasmic binding protein-like I"/>
    <property type="match status" value="1"/>
</dbReference>
<gene>
    <name evidence="5" type="ORF">MRBLWS13_001140</name>
</gene>
<evidence type="ECO:0000256" key="3">
    <source>
        <dbReference type="ARBA" id="ARBA00023163"/>
    </source>
</evidence>
<evidence type="ECO:0000313" key="5">
    <source>
        <dbReference type="EMBL" id="WZO33513.1"/>
    </source>
</evidence>
<dbReference type="EMBL" id="CP151632">
    <property type="protein sequence ID" value="WZO33513.1"/>
    <property type="molecule type" value="Genomic_DNA"/>
</dbReference>
<dbReference type="RefSeq" id="WP_349428058.1">
    <property type="nucleotide sequence ID" value="NZ_CP151632.1"/>
</dbReference>
<dbReference type="Pfam" id="PF00356">
    <property type="entry name" value="LacI"/>
    <property type="match status" value="1"/>
</dbReference>
<dbReference type="Pfam" id="PF00532">
    <property type="entry name" value="Peripla_BP_1"/>
    <property type="match status" value="1"/>
</dbReference>
<dbReference type="PROSITE" id="PS00356">
    <property type="entry name" value="HTH_LACI_1"/>
    <property type="match status" value="1"/>
</dbReference>
<organism evidence="5">
    <name type="scientific">Microbacterium sp. LWS13-1.2</name>
    <dbReference type="NCBI Taxonomy" id="3135264"/>
    <lineage>
        <taxon>Bacteria</taxon>
        <taxon>Bacillati</taxon>
        <taxon>Actinomycetota</taxon>
        <taxon>Actinomycetes</taxon>
        <taxon>Micrococcales</taxon>
        <taxon>Microbacteriaceae</taxon>
        <taxon>Microbacterium</taxon>
    </lineage>
</organism>
<keyword evidence="3" id="KW-0804">Transcription</keyword>
<keyword evidence="2 5" id="KW-0238">DNA-binding</keyword>
<evidence type="ECO:0000256" key="2">
    <source>
        <dbReference type="ARBA" id="ARBA00023125"/>
    </source>
</evidence>
<dbReference type="GO" id="GO:0000976">
    <property type="term" value="F:transcription cis-regulatory region binding"/>
    <property type="evidence" value="ECO:0007669"/>
    <property type="project" value="TreeGrafter"/>
</dbReference>
<dbReference type="AlphaFoldDB" id="A0AAU6S9D2"/>
<evidence type="ECO:0000256" key="1">
    <source>
        <dbReference type="ARBA" id="ARBA00023015"/>
    </source>
</evidence>
<feature type="domain" description="HTH lacI-type" evidence="4">
    <location>
        <begin position="5"/>
        <end position="59"/>
    </location>
</feature>
<evidence type="ECO:0000259" key="4">
    <source>
        <dbReference type="PROSITE" id="PS50932"/>
    </source>
</evidence>
<dbReference type="InterPro" id="IPR028082">
    <property type="entry name" value="Peripla_BP_I"/>
</dbReference>
<dbReference type="Gene3D" id="1.10.260.40">
    <property type="entry name" value="lambda repressor-like DNA-binding domains"/>
    <property type="match status" value="1"/>
</dbReference>
<dbReference type="InterPro" id="IPR010982">
    <property type="entry name" value="Lambda_DNA-bd_dom_sf"/>
</dbReference>
<dbReference type="SUPFAM" id="SSF47413">
    <property type="entry name" value="lambda repressor-like DNA-binding domains"/>
    <property type="match status" value="1"/>
</dbReference>
<name>A0AAU6S9D2_9MICO</name>
<dbReference type="GO" id="GO:0003700">
    <property type="term" value="F:DNA-binding transcription factor activity"/>
    <property type="evidence" value="ECO:0007669"/>
    <property type="project" value="TreeGrafter"/>
</dbReference>
<accession>A0AAU6S9D2</accession>
<dbReference type="CDD" id="cd01392">
    <property type="entry name" value="HTH_LacI"/>
    <property type="match status" value="1"/>
</dbReference>
<reference evidence="5" key="1">
    <citation type="submission" date="2024-04" db="EMBL/GenBank/DDBJ databases">
        <authorList>
            <person name="Roder T."/>
            <person name="Oberhansli S."/>
            <person name="Kreuzer M."/>
        </authorList>
    </citation>
    <scope>NUCLEOTIDE SEQUENCE</scope>
    <source>
        <strain evidence="5">LWS13-1.2</strain>
    </source>
</reference>
<dbReference type="PANTHER" id="PTHR30146:SF109">
    <property type="entry name" value="HTH-TYPE TRANSCRIPTIONAL REGULATOR GALS"/>
    <property type="match status" value="1"/>
</dbReference>
<dbReference type="InterPro" id="IPR000843">
    <property type="entry name" value="HTH_LacI"/>
</dbReference>
<dbReference type="SMART" id="SM00354">
    <property type="entry name" value="HTH_LACI"/>
    <property type="match status" value="1"/>
</dbReference>
<dbReference type="PANTHER" id="PTHR30146">
    <property type="entry name" value="LACI-RELATED TRANSCRIPTIONAL REPRESSOR"/>
    <property type="match status" value="1"/>
</dbReference>